<dbReference type="GO" id="GO:0005524">
    <property type="term" value="F:ATP binding"/>
    <property type="evidence" value="ECO:0007669"/>
    <property type="project" value="UniProtKB-UniRule"/>
</dbReference>
<dbReference type="PIRSF" id="PIRSF017901">
    <property type="entry name" value="GCL"/>
    <property type="match status" value="1"/>
</dbReference>
<evidence type="ECO:0000256" key="1">
    <source>
        <dbReference type="ARBA" id="ARBA00022598"/>
    </source>
</evidence>
<dbReference type="GO" id="GO:0006750">
    <property type="term" value="P:glutathione biosynthetic process"/>
    <property type="evidence" value="ECO:0007669"/>
    <property type="project" value="UniProtKB-UniRule"/>
</dbReference>
<dbReference type="OrthoDB" id="9780152at2"/>
<dbReference type="Pfam" id="PF04107">
    <property type="entry name" value="GCS2"/>
    <property type="match status" value="1"/>
</dbReference>
<comment type="catalytic activity">
    <reaction evidence="4 5">
        <text>L-cysteine + L-glutamate + ATP = gamma-L-glutamyl-L-cysteine + ADP + phosphate + H(+)</text>
        <dbReference type="Rhea" id="RHEA:13285"/>
        <dbReference type="ChEBI" id="CHEBI:15378"/>
        <dbReference type="ChEBI" id="CHEBI:29985"/>
        <dbReference type="ChEBI" id="CHEBI:30616"/>
        <dbReference type="ChEBI" id="CHEBI:35235"/>
        <dbReference type="ChEBI" id="CHEBI:43474"/>
        <dbReference type="ChEBI" id="CHEBI:58173"/>
        <dbReference type="ChEBI" id="CHEBI:456216"/>
        <dbReference type="EC" id="6.3.2.2"/>
    </reaction>
</comment>
<evidence type="ECO:0000256" key="5">
    <source>
        <dbReference type="PIRNR" id="PIRNR017901"/>
    </source>
</evidence>
<evidence type="ECO:0000256" key="4">
    <source>
        <dbReference type="ARBA" id="ARBA00048819"/>
    </source>
</evidence>
<dbReference type="PANTHER" id="PTHR34378">
    <property type="entry name" value="GLUTAMATE--CYSTEINE LIGASE, CHLOROPLASTIC"/>
    <property type="match status" value="1"/>
</dbReference>
<dbReference type="Gene3D" id="3.30.590.20">
    <property type="match status" value="1"/>
</dbReference>
<dbReference type="EC" id="6.3.2.2" evidence="5"/>
<dbReference type="EMBL" id="CP000853">
    <property type="protein sequence ID" value="ABW17815.1"/>
    <property type="molecule type" value="Genomic_DNA"/>
</dbReference>
<dbReference type="SUPFAM" id="SSF55931">
    <property type="entry name" value="Glutamine synthetase/guanido kinase"/>
    <property type="match status" value="1"/>
</dbReference>
<proteinExistence type="inferred from homology"/>
<organism evidence="6 7">
    <name type="scientific">Alkaliphilus oremlandii (strain OhILAs)</name>
    <name type="common">Clostridium oremlandii (strain OhILAs)</name>
    <dbReference type="NCBI Taxonomy" id="350688"/>
    <lineage>
        <taxon>Bacteria</taxon>
        <taxon>Bacillati</taxon>
        <taxon>Bacillota</taxon>
        <taxon>Clostridia</taxon>
        <taxon>Peptostreptococcales</taxon>
        <taxon>Natronincolaceae</taxon>
        <taxon>Alkaliphilus</taxon>
    </lineage>
</organism>
<dbReference type="AlphaFoldDB" id="A8MKZ8"/>
<dbReference type="RefSeq" id="WP_012158130.1">
    <property type="nucleotide sequence ID" value="NC_009922.1"/>
</dbReference>
<protein>
    <recommendedName>
        <fullName evidence="5">Glutamate--cysteine ligase</fullName>
        <ecNumber evidence="5">6.3.2.2</ecNumber>
    </recommendedName>
</protein>
<dbReference type="InterPro" id="IPR035434">
    <property type="entry name" value="GCL_bact_plant"/>
</dbReference>
<dbReference type="InterPro" id="IPR006336">
    <property type="entry name" value="GCS2"/>
</dbReference>
<accession>A8MKZ8</accession>
<keyword evidence="1 5" id="KW-0436">Ligase</keyword>
<dbReference type="InterPro" id="IPR014746">
    <property type="entry name" value="Gln_synth/guanido_kin_cat_dom"/>
</dbReference>
<dbReference type="STRING" id="350688.Clos_0252"/>
<dbReference type="PANTHER" id="PTHR34378:SF1">
    <property type="entry name" value="GLUTAMATE--CYSTEINE LIGASE, CHLOROPLASTIC"/>
    <property type="match status" value="1"/>
</dbReference>
<sequence length="438" mass="50858">MNCENNIESFTSIMKRGEKSPSQFKIGVEFEHIVVDKETLESVAYYGEDGIEGILKKLLVKGYEGKYEENYLVGLVKEDREITLEPGGQFEVSFRPYKTIGELKERYFDFLNEIIPILDEKNLLLMAIGYHPKTSIAQLPFNPKKRYAYMSQYFEKTGKYAHNMMKGTAALQVSSDFTNEEDFMRKFRVANFISPLLYLISDNSPIFEGQIYYKFGLRSLIWENTDQQRSGNVPNALNETFRYKDYANYILNTPPILMMKDGAFIGTGDRTVKELMKAYVFSEDEIEHLMTMVFPDIRVKNYIEIRVGDSMPYPYNFSYITLIKGIFYNEVALEYLYKLSQRLGDEHMARAKEMVREKGFDSKLGSKPTYDFIRIMFDLAKKGLSVEEKDMLAPLENLLITKNNLSTISKEKVRNEGIGALRWCSLNQWVKGEGHEYN</sequence>
<dbReference type="Proteomes" id="UP000000269">
    <property type="component" value="Chromosome"/>
</dbReference>
<dbReference type="eggNOG" id="COG3572">
    <property type="taxonomic scope" value="Bacteria"/>
</dbReference>
<reference evidence="7" key="1">
    <citation type="submission" date="2007-10" db="EMBL/GenBank/DDBJ databases">
        <title>Complete genome of Alkaliphilus oremlandii OhILAs.</title>
        <authorList>
            <person name="Copeland A."/>
            <person name="Lucas S."/>
            <person name="Lapidus A."/>
            <person name="Barry K."/>
            <person name="Detter J.C."/>
            <person name="Glavina del Rio T."/>
            <person name="Hammon N."/>
            <person name="Israni S."/>
            <person name="Dalin E."/>
            <person name="Tice H."/>
            <person name="Pitluck S."/>
            <person name="Chain P."/>
            <person name="Malfatti S."/>
            <person name="Shin M."/>
            <person name="Vergez L."/>
            <person name="Schmutz J."/>
            <person name="Larimer F."/>
            <person name="Land M."/>
            <person name="Hauser L."/>
            <person name="Kyrpides N."/>
            <person name="Mikhailova N."/>
            <person name="Stolz J.F."/>
            <person name="Dawson A."/>
            <person name="Fisher E."/>
            <person name="Crable B."/>
            <person name="Perera E."/>
            <person name="Lisak J."/>
            <person name="Ranganathan M."/>
            <person name="Basu P."/>
            <person name="Richardson P."/>
        </authorList>
    </citation>
    <scope>NUCLEOTIDE SEQUENCE [LARGE SCALE GENOMIC DNA]</scope>
    <source>
        <strain evidence="7">OhILAs</strain>
    </source>
</reference>
<evidence type="ECO:0000256" key="2">
    <source>
        <dbReference type="ARBA" id="ARBA00022741"/>
    </source>
</evidence>
<dbReference type="HOGENOM" id="CLU_026610_1_1_9"/>
<dbReference type="KEGG" id="aoe:Clos_0252"/>
<evidence type="ECO:0000256" key="3">
    <source>
        <dbReference type="ARBA" id="ARBA00022840"/>
    </source>
</evidence>
<comment type="function">
    <text evidence="5">Catalyzes the synthesis of gamma-glutamylcysteine (gamma-GC).</text>
</comment>
<keyword evidence="7" id="KW-1185">Reference proteome</keyword>
<evidence type="ECO:0000313" key="6">
    <source>
        <dbReference type="EMBL" id="ABW17815.1"/>
    </source>
</evidence>
<keyword evidence="3 5" id="KW-0067">ATP-binding</keyword>
<dbReference type="GO" id="GO:0004357">
    <property type="term" value="F:glutamate-cysteine ligase activity"/>
    <property type="evidence" value="ECO:0007669"/>
    <property type="project" value="UniProtKB-UniRule"/>
</dbReference>
<keyword evidence="2 5" id="KW-0547">Nucleotide-binding</keyword>
<name>A8MKZ8_ALKOO</name>
<gene>
    <name evidence="6" type="ordered locus">Clos_0252</name>
</gene>
<comment type="similarity">
    <text evidence="5">Belongs to the glutamate--cysteine ligase type 2 family. EgtA subfamily.</text>
</comment>
<evidence type="ECO:0000313" key="7">
    <source>
        <dbReference type="Proteomes" id="UP000000269"/>
    </source>
</evidence>